<evidence type="ECO:0008006" key="4">
    <source>
        <dbReference type="Google" id="ProtNLM"/>
    </source>
</evidence>
<proteinExistence type="predicted"/>
<dbReference type="Proteomes" id="UP000006514">
    <property type="component" value="Unassembled WGS sequence"/>
</dbReference>
<keyword evidence="3" id="KW-1185">Reference proteome</keyword>
<keyword evidence="1" id="KW-0472">Membrane</keyword>
<evidence type="ECO:0000256" key="1">
    <source>
        <dbReference type="SAM" id="Phobius"/>
    </source>
</evidence>
<dbReference type="KEGG" id="adl:AURDEDRAFT_26774"/>
<feature type="non-terminal residue" evidence="2">
    <location>
        <position position="202"/>
    </location>
</feature>
<evidence type="ECO:0000313" key="2">
    <source>
        <dbReference type="EMBL" id="EJD35280.1"/>
    </source>
</evidence>
<keyword evidence="1" id="KW-1133">Transmembrane helix</keyword>
<protein>
    <recommendedName>
        <fullName evidence="4">DDE-1 domain-containing protein</fullName>
    </recommendedName>
</protein>
<dbReference type="OMA" id="MADNTAN"/>
<dbReference type="OrthoDB" id="3341102at2759"/>
<name>J0WRF6_AURST</name>
<evidence type="ECO:0000313" key="3">
    <source>
        <dbReference type="Proteomes" id="UP000006514"/>
    </source>
</evidence>
<gene>
    <name evidence="2" type="ORF">AURDEDRAFT_26774</name>
</gene>
<sequence length="202" mass="22921">WTQRKATRAAQKTPANHAEVCLHSFLRQSVTIRDYVIHAALRANIDQTIVVLQDAGKLTYNPRGAKQVAVLGVDEKRAFTVLVGVTATGALLPFQVIMKGKSKVSIPRPDAPMWQEASDLGFQFVWSNNDTHWSMQQTMRQYVDKILVPHFARVKRDLGLPADQECLLQLDCWSVHRSDEFRSWIKTAYPWIKLDYVLGGCT</sequence>
<feature type="non-terminal residue" evidence="2">
    <location>
        <position position="1"/>
    </location>
</feature>
<organism evidence="2 3">
    <name type="scientific">Auricularia subglabra (strain TFB-10046 / SS5)</name>
    <name type="common">White-rot fungus</name>
    <name type="synonym">Auricularia delicata (strain TFB10046)</name>
    <dbReference type="NCBI Taxonomy" id="717982"/>
    <lineage>
        <taxon>Eukaryota</taxon>
        <taxon>Fungi</taxon>
        <taxon>Dikarya</taxon>
        <taxon>Basidiomycota</taxon>
        <taxon>Agaricomycotina</taxon>
        <taxon>Agaricomycetes</taxon>
        <taxon>Auriculariales</taxon>
        <taxon>Auriculariaceae</taxon>
        <taxon>Auricularia</taxon>
    </lineage>
</organism>
<dbReference type="EMBL" id="JH687896">
    <property type="protein sequence ID" value="EJD35280.1"/>
    <property type="molecule type" value="Genomic_DNA"/>
</dbReference>
<keyword evidence="1" id="KW-0812">Transmembrane</keyword>
<feature type="transmembrane region" description="Helical" evidence="1">
    <location>
        <begin position="78"/>
        <end position="98"/>
    </location>
</feature>
<reference evidence="3" key="1">
    <citation type="journal article" date="2012" name="Science">
        <title>The Paleozoic origin of enzymatic lignin decomposition reconstructed from 31 fungal genomes.</title>
        <authorList>
            <person name="Floudas D."/>
            <person name="Binder M."/>
            <person name="Riley R."/>
            <person name="Barry K."/>
            <person name="Blanchette R.A."/>
            <person name="Henrissat B."/>
            <person name="Martinez A.T."/>
            <person name="Otillar R."/>
            <person name="Spatafora J.W."/>
            <person name="Yadav J.S."/>
            <person name="Aerts A."/>
            <person name="Benoit I."/>
            <person name="Boyd A."/>
            <person name="Carlson A."/>
            <person name="Copeland A."/>
            <person name="Coutinho P.M."/>
            <person name="de Vries R.P."/>
            <person name="Ferreira P."/>
            <person name="Findley K."/>
            <person name="Foster B."/>
            <person name="Gaskell J."/>
            <person name="Glotzer D."/>
            <person name="Gorecki P."/>
            <person name="Heitman J."/>
            <person name="Hesse C."/>
            <person name="Hori C."/>
            <person name="Igarashi K."/>
            <person name="Jurgens J.A."/>
            <person name="Kallen N."/>
            <person name="Kersten P."/>
            <person name="Kohler A."/>
            <person name="Kuees U."/>
            <person name="Kumar T.K.A."/>
            <person name="Kuo A."/>
            <person name="LaButti K."/>
            <person name="Larrondo L.F."/>
            <person name="Lindquist E."/>
            <person name="Ling A."/>
            <person name="Lombard V."/>
            <person name="Lucas S."/>
            <person name="Lundell T."/>
            <person name="Martin R."/>
            <person name="McLaughlin D.J."/>
            <person name="Morgenstern I."/>
            <person name="Morin E."/>
            <person name="Murat C."/>
            <person name="Nagy L.G."/>
            <person name="Nolan M."/>
            <person name="Ohm R.A."/>
            <person name="Patyshakuliyeva A."/>
            <person name="Rokas A."/>
            <person name="Ruiz-Duenas F.J."/>
            <person name="Sabat G."/>
            <person name="Salamov A."/>
            <person name="Samejima M."/>
            <person name="Schmutz J."/>
            <person name="Slot J.C."/>
            <person name="St John F."/>
            <person name="Stenlid J."/>
            <person name="Sun H."/>
            <person name="Sun S."/>
            <person name="Syed K."/>
            <person name="Tsang A."/>
            <person name="Wiebenga A."/>
            <person name="Young D."/>
            <person name="Pisabarro A."/>
            <person name="Eastwood D.C."/>
            <person name="Martin F."/>
            <person name="Cullen D."/>
            <person name="Grigoriev I.V."/>
            <person name="Hibbett D.S."/>
        </authorList>
    </citation>
    <scope>NUCLEOTIDE SEQUENCE [LARGE SCALE GENOMIC DNA]</scope>
    <source>
        <strain evidence="3">TFB10046</strain>
    </source>
</reference>
<accession>J0WRF6</accession>
<dbReference type="AlphaFoldDB" id="J0WRF6"/>
<dbReference type="InParanoid" id="J0WRF6"/>
<dbReference type="eggNOG" id="ENOG502SAWU">
    <property type="taxonomic scope" value="Eukaryota"/>
</dbReference>